<dbReference type="Proteomes" id="UP000012112">
    <property type="component" value="Unassembled WGS sequence"/>
</dbReference>
<dbReference type="AlphaFoldDB" id="M6VE75"/>
<gene>
    <name evidence="1" type="ORF">LEP1GSC172_0569</name>
</gene>
<dbReference type="RefSeq" id="WP_002176303.1">
    <property type="nucleotide sequence ID" value="NZ_AKWD02000005.1"/>
</dbReference>
<comment type="caution">
    <text evidence="1">The sequence shown here is derived from an EMBL/GenBank/DDBJ whole genome shotgun (WGS) entry which is preliminary data.</text>
</comment>
<organism evidence="1 2">
    <name type="scientific">Leptospira noguchii</name>
    <dbReference type="NCBI Taxonomy" id="28182"/>
    <lineage>
        <taxon>Bacteria</taxon>
        <taxon>Pseudomonadati</taxon>
        <taxon>Spirochaetota</taxon>
        <taxon>Spirochaetia</taxon>
        <taxon>Leptospirales</taxon>
        <taxon>Leptospiraceae</taxon>
        <taxon>Leptospira</taxon>
    </lineage>
</organism>
<dbReference type="EMBL" id="AKWD02000005">
    <property type="protein sequence ID" value="EMO55772.1"/>
    <property type="molecule type" value="Genomic_DNA"/>
</dbReference>
<accession>M6VE75</accession>
<dbReference type="Pfam" id="PF15585">
    <property type="entry name" value="Imm7"/>
    <property type="match status" value="1"/>
</dbReference>
<name>M6VE75_9LEPT</name>
<dbReference type="OrthoDB" id="4557988at2"/>
<proteinExistence type="predicted"/>
<sequence length="144" mass="16880">MFEFHGWAVLHYHTYDNAETLEEAALQKLLQWISNLRCIPDRKAQDFINIQRQNGQICLTMSGLFNHRSVFVIDIFKWIAVIMPGSYGLLYIHDEEDDKGEIDYSNEFVVWKLARGNLTLEKDPFLSPCIPLMEDPFNRSRVDI</sequence>
<dbReference type="InterPro" id="IPR028965">
    <property type="entry name" value="Imm7"/>
</dbReference>
<reference evidence="1 2" key="1">
    <citation type="submission" date="2013-01" db="EMBL/GenBank/DDBJ databases">
        <authorList>
            <person name="Harkins D.M."/>
            <person name="Durkin A.S."/>
            <person name="Brinkac L.M."/>
            <person name="Haft D.H."/>
            <person name="Selengut J.D."/>
            <person name="Sanka R."/>
            <person name="DePew J."/>
            <person name="Purushe J."/>
            <person name="Matthias M.A."/>
            <person name="Vinetz J.M."/>
            <person name="Sutton G.G."/>
            <person name="Nierman W.C."/>
            <person name="Fouts D.E."/>
        </authorList>
    </citation>
    <scope>NUCLEOTIDE SEQUENCE [LARGE SCALE GENOMIC DNA]</scope>
    <source>
        <strain evidence="1 2">HAI1536</strain>
    </source>
</reference>
<evidence type="ECO:0000313" key="1">
    <source>
        <dbReference type="EMBL" id="EMO55772.1"/>
    </source>
</evidence>
<protein>
    <submittedName>
        <fullName evidence="1">Uncharacterized protein</fullName>
    </submittedName>
</protein>
<evidence type="ECO:0000313" key="2">
    <source>
        <dbReference type="Proteomes" id="UP000012112"/>
    </source>
</evidence>